<feature type="coiled-coil region" evidence="1">
    <location>
        <begin position="124"/>
        <end position="208"/>
    </location>
</feature>
<accession>A0A8S3R280</accession>
<organism evidence="3 4">
    <name type="scientific">Mytilus edulis</name>
    <name type="common">Blue mussel</name>
    <dbReference type="NCBI Taxonomy" id="6550"/>
    <lineage>
        <taxon>Eukaryota</taxon>
        <taxon>Metazoa</taxon>
        <taxon>Spiralia</taxon>
        <taxon>Lophotrochozoa</taxon>
        <taxon>Mollusca</taxon>
        <taxon>Bivalvia</taxon>
        <taxon>Autobranchia</taxon>
        <taxon>Pteriomorphia</taxon>
        <taxon>Mytilida</taxon>
        <taxon>Mytiloidea</taxon>
        <taxon>Mytilidae</taxon>
        <taxon>Mytilinae</taxon>
        <taxon>Mytilus</taxon>
    </lineage>
</organism>
<reference evidence="3" key="1">
    <citation type="submission" date="2021-03" db="EMBL/GenBank/DDBJ databases">
        <authorList>
            <person name="Bekaert M."/>
        </authorList>
    </citation>
    <scope>NUCLEOTIDE SEQUENCE</scope>
</reference>
<comment type="caution">
    <text evidence="3">The sequence shown here is derived from an EMBL/GenBank/DDBJ whole genome shotgun (WGS) entry which is preliminary data.</text>
</comment>
<protein>
    <submittedName>
        <fullName evidence="3">Uncharacterized protein</fullName>
    </submittedName>
</protein>
<dbReference type="SUPFAM" id="SSF52266">
    <property type="entry name" value="SGNH hydrolase"/>
    <property type="match status" value="1"/>
</dbReference>
<dbReference type="SUPFAM" id="SSF56219">
    <property type="entry name" value="DNase I-like"/>
    <property type="match status" value="1"/>
</dbReference>
<sequence length="969" mass="111990">MTPILTETNPKILLTSSMTNYEKDNENHKTENKDKTLNKSEKHAPVTNATNKDENYINLPEQVDSNAVLMINNRLDIFEESLVKITSTLANTIDILGINHTDTLQELRKIKKLKGSSETLQPEIKLFENQIKEKDDMISSLRKEVQQLNELQDRNQKKYAKELENTKTEHQNQISVIREEKIQSDIETEKLSLKLEQIQNDKDNLKMTFKERIDDKDKTIHNLQDRIQSFLYGRDGEPWKKQTKRVSQDNNSSFNNDQPEENLASNLDLTAEPQNSSDRISLTTDESLTSIQQHLDINKSNSQNNKNDGDIPYKTPKSAVNGAYLNNAKLDTIFYHDSIGHKVDIKRLLAGSGQTGLKQTTYRIENVIEALDDISSARSIIIHVGINDIKVRDDSAEDIFPRYEEMVNKALGKANSVVLSLVIPTKYTLLNKKSQALNEMIKLKFATTSTLLICENNNFTADNGDVMENLQSENKRVSKTDHSTNYRGRTKYNYNHRLNNTGYNKSHQYKGDNTRRPLYNNNWYTQDDKTELSHYRNDSIRKSFDYDNSYNTDGEVNYYRNYDNRTSQYNQSYRHEMDRDLSQKGNIALIGDLNAHINVSESDYITNEIDDSLDDFLPINYIADAVLKSRSTEISQNTNSYGKQLIELCISAQLRILNGRTLGDSKGKVTFFNHNGTSIDDYCICSSGFLPSIINFSINKFDPTVSDHCPITVNIMSQIKRQPPENLKTPLKCIKWSTEYENTFKLNLLKTDFQPIISDIESLAEIPVQNNLSSVEEKINEYVSNISSLLYTAAFLGPKRSTFRNNKSKFRKVKKPYYNNECEAQFRALKHHTRKLCKEPWNKQLRLEVMSKNKVLNKLIRKNYRQFRNKMLTKILESNNSSDEFWKTVKTLKKKELNDPSSNIQAKEWFEFFKNLMNTTHDKNSDFKSCTDDKFLNNCNKILNVRITAEEVLLALKALKIRNHVVLMD</sequence>
<evidence type="ECO:0000256" key="2">
    <source>
        <dbReference type="SAM" id="MobiDB-lite"/>
    </source>
</evidence>
<keyword evidence="4" id="KW-1185">Reference proteome</keyword>
<feature type="compositionally biased region" description="Low complexity" evidence="2">
    <location>
        <begin position="248"/>
        <end position="257"/>
    </location>
</feature>
<feature type="compositionally biased region" description="Basic and acidic residues" evidence="2">
    <location>
        <begin position="21"/>
        <end position="44"/>
    </location>
</feature>
<keyword evidence="1" id="KW-0175">Coiled coil</keyword>
<feature type="region of interest" description="Disordered" evidence="2">
    <location>
        <begin position="234"/>
        <end position="261"/>
    </location>
</feature>
<evidence type="ECO:0000256" key="1">
    <source>
        <dbReference type="SAM" id="Coils"/>
    </source>
</evidence>
<evidence type="ECO:0000313" key="4">
    <source>
        <dbReference type="Proteomes" id="UP000683360"/>
    </source>
</evidence>
<dbReference type="AlphaFoldDB" id="A0A8S3R280"/>
<dbReference type="Proteomes" id="UP000683360">
    <property type="component" value="Unassembled WGS sequence"/>
</dbReference>
<dbReference type="EMBL" id="CAJPWZ010000899">
    <property type="protein sequence ID" value="CAG2202786.1"/>
    <property type="molecule type" value="Genomic_DNA"/>
</dbReference>
<evidence type="ECO:0000313" key="3">
    <source>
        <dbReference type="EMBL" id="CAG2202786.1"/>
    </source>
</evidence>
<name>A0A8S3R280_MYTED</name>
<proteinExistence type="predicted"/>
<gene>
    <name evidence="3" type="ORF">MEDL_17316</name>
</gene>
<feature type="region of interest" description="Disordered" evidence="2">
    <location>
        <begin position="16"/>
        <end position="52"/>
    </location>
</feature>
<dbReference type="InterPro" id="IPR036691">
    <property type="entry name" value="Endo/exonu/phosph_ase_sf"/>
</dbReference>